<dbReference type="SUPFAM" id="SSF53098">
    <property type="entry name" value="Ribonuclease H-like"/>
    <property type="match status" value="1"/>
</dbReference>
<dbReference type="EMBL" id="BJUS01000031">
    <property type="protein sequence ID" value="GEK73911.1"/>
    <property type="molecule type" value="Genomic_DNA"/>
</dbReference>
<dbReference type="SMART" id="SM00341">
    <property type="entry name" value="HRDC"/>
    <property type="match status" value="1"/>
</dbReference>
<keyword evidence="5 6" id="KW-0269">Exonuclease</keyword>
<evidence type="ECO:0000256" key="1">
    <source>
        <dbReference type="ARBA" id="ARBA00022490"/>
    </source>
</evidence>
<dbReference type="InterPro" id="IPR051086">
    <property type="entry name" value="RNase_D-like"/>
</dbReference>
<evidence type="ECO:0000259" key="7">
    <source>
        <dbReference type="PROSITE" id="PS50967"/>
    </source>
</evidence>
<comment type="cofactor">
    <cofactor evidence="6">
        <name>a divalent metal cation</name>
        <dbReference type="ChEBI" id="CHEBI:60240"/>
    </cofactor>
</comment>
<dbReference type="CDD" id="cd06142">
    <property type="entry name" value="RNaseD_exo"/>
    <property type="match status" value="1"/>
</dbReference>
<proteinExistence type="inferred from homology"/>
<name>A0ABQ0U6X0_9GAMM</name>
<comment type="catalytic activity">
    <reaction evidence="6">
        <text>Exonucleolytic cleavage that removes extra residues from the 3'-terminus of tRNA to produce 5'-mononucleotides.</text>
        <dbReference type="EC" id="3.1.13.5"/>
    </reaction>
</comment>
<evidence type="ECO:0000256" key="2">
    <source>
        <dbReference type="ARBA" id="ARBA00022694"/>
    </source>
</evidence>
<dbReference type="InterPro" id="IPR010997">
    <property type="entry name" value="HRDC-like_sf"/>
</dbReference>
<dbReference type="Pfam" id="PF01612">
    <property type="entry name" value="DNA_pol_A_exo1"/>
    <property type="match status" value="1"/>
</dbReference>
<keyword evidence="1 6" id="KW-0963">Cytoplasm</keyword>
<dbReference type="SUPFAM" id="SSF47819">
    <property type="entry name" value="HRDC-like"/>
    <property type="match status" value="2"/>
</dbReference>
<comment type="subcellular location">
    <subcellularLocation>
        <location evidence="6">Cytoplasm</location>
    </subcellularLocation>
</comment>
<dbReference type="Gene3D" id="1.10.150.80">
    <property type="entry name" value="HRDC domain"/>
    <property type="match status" value="2"/>
</dbReference>
<dbReference type="InterPro" id="IPR002121">
    <property type="entry name" value="HRDC_dom"/>
</dbReference>
<feature type="domain" description="HRDC" evidence="7">
    <location>
        <begin position="219"/>
        <end position="299"/>
    </location>
</feature>
<organism evidence="8 9">
    <name type="scientific">Halomonas halophila</name>
    <dbReference type="NCBI Taxonomy" id="29573"/>
    <lineage>
        <taxon>Bacteria</taxon>
        <taxon>Pseudomonadati</taxon>
        <taxon>Pseudomonadota</taxon>
        <taxon>Gammaproteobacteria</taxon>
        <taxon>Oceanospirillales</taxon>
        <taxon>Halomonadaceae</taxon>
        <taxon>Halomonas</taxon>
    </lineage>
</organism>
<dbReference type="InterPro" id="IPR044876">
    <property type="entry name" value="HRDC_dom_sf"/>
</dbReference>
<keyword evidence="3 6" id="KW-0540">Nuclease</keyword>
<dbReference type="EC" id="3.1.13.5" evidence="6"/>
<keyword evidence="4 6" id="KW-0378">Hydrolase</keyword>
<accession>A0ABQ0U6X0</accession>
<evidence type="ECO:0000256" key="3">
    <source>
        <dbReference type="ARBA" id="ARBA00022722"/>
    </source>
</evidence>
<protein>
    <recommendedName>
        <fullName evidence="6">Ribonuclease D</fullName>
        <shortName evidence="6">RNase D</shortName>
        <ecNumber evidence="6">3.1.13.5</ecNumber>
    </recommendedName>
</protein>
<comment type="similarity">
    <text evidence="6">Belongs to the RNase D family.</text>
</comment>
<gene>
    <name evidence="6 8" type="primary">rnd</name>
    <name evidence="8" type="ORF">HHA04nite_24550</name>
</gene>
<sequence length="380" mass="43090">MPDDRMSLTPEIRWIDTPEALDAACAEVAEADVLALDTEFFRERTFHPVPALIQFCAGGPAYLVDPQEVACTERFRRLLAEGPLKLLHASSEDLEVFAHWAGVPIAPLVDTQIAQALLGEVTSMGYQKLVEYWVGETLPKDETRSNWLERPLSEAQKTYAALDVVYLLDVWEHQRESLERHGRLAWLEEDCAALTDQASRSDEADGQWYLRQRNLWRLGPRQIEAYRLMTTWREGEVRRRDLPRSWLVSDKLLFAIAERLPENRYELAAVEGIKPPLVKREGDVLLALVKEARFLDEAELPSVPLSPLSPAFKRCLKAMKKVVNLEAESLGLAPEMLMRRRDLEALASARLRGRPLPLPAGWRGERLAASLERALSEVPA</sequence>
<dbReference type="PROSITE" id="PS50967">
    <property type="entry name" value="HRDC"/>
    <property type="match status" value="1"/>
</dbReference>
<comment type="function">
    <text evidence="6">Exonuclease involved in the 3' processing of various precursor tRNAs. Initiates hydrolysis at the 3'-terminus of an RNA molecule and releases 5'-mononucleotides.</text>
</comment>
<dbReference type="InterPro" id="IPR012337">
    <property type="entry name" value="RNaseH-like_sf"/>
</dbReference>
<reference evidence="8 9" key="1">
    <citation type="submission" date="2019-07" db="EMBL/GenBank/DDBJ databases">
        <title>Whole genome shotgun sequence of Halomonas halophila NBRC 102604.</title>
        <authorList>
            <person name="Hosoyama A."/>
            <person name="Uohara A."/>
            <person name="Ohji S."/>
            <person name="Ichikawa N."/>
        </authorList>
    </citation>
    <scope>NUCLEOTIDE SEQUENCE [LARGE SCALE GENOMIC DNA]</scope>
    <source>
        <strain evidence="8 9">NBRC 102604</strain>
    </source>
</reference>
<dbReference type="PANTHER" id="PTHR47649:SF1">
    <property type="entry name" value="RIBONUCLEASE D"/>
    <property type="match status" value="1"/>
</dbReference>
<evidence type="ECO:0000256" key="5">
    <source>
        <dbReference type="ARBA" id="ARBA00022839"/>
    </source>
</evidence>
<dbReference type="Gene3D" id="3.30.420.10">
    <property type="entry name" value="Ribonuclease H-like superfamily/Ribonuclease H"/>
    <property type="match status" value="1"/>
</dbReference>
<dbReference type="Pfam" id="PF00570">
    <property type="entry name" value="HRDC"/>
    <property type="match status" value="1"/>
</dbReference>
<dbReference type="PANTHER" id="PTHR47649">
    <property type="entry name" value="RIBONUCLEASE D"/>
    <property type="match status" value="1"/>
</dbReference>
<dbReference type="InterPro" id="IPR036397">
    <property type="entry name" value="RNaseH_sf"/>
</dbReference>
<evidence type="ECO:0000256" key="6">
    <source>
        <dbReference type="HAMAP-Rule" id="MF_01899"/>
    </source>
</evidence>
<evidence type="ECO:0000313" key="9">
    <source>
        <dbReference type="Proteomes" id="UP000321121"/>
    </source>
</evidence>
<keyword evidence="9" id="KW-1185">Reference proteome</keyword>
<evidence type="ECO:0000256" key="4">
    <source>
        <dbReference type="ARBA" id="ARBA00022801"/>
    </source>
</evidence>
<dbReference type="HAMAP" id="MF_01899">
    <property type="entry name" value="RNase_D"/>
    <property type="match status" value="1"/>
</dbReference>
<comment type="caution">
    <text evidence="8">The sequence shown here is derived from an EMBL/GenBank/DDBJ whole genome shotgun (WGS) entry which is preliminary data.</text>
</comment>
<evidence type="ECO:0000313" key="8">
    <source>
        <dbReference type="EMBL" id="GEK73911.1"/>
    </source>
</evidence>
<dbReference type="InterPro" id="IPR006292">
    <property type="entry name" value="RNase_D"/>
</dbReference>
<dbReference type="NCBIfam" id="TIGR01388">
    <property type="entry name" value="rnd"/>
    <property type="match status" value="1"/>
</dbReference>
<dbReference type="Proteomes" id="UP000321121">
    <property type="component" value="Unassembled WGS sequence"/>
</dbReference>
<dbReference type="InterPro" id="IPR002562">
    <property type="entry name" value="3'-5'_exonuclease_dom"/>
</dbReference>
<dbReference type="SMART" id="SM00474">
    <property type="entry name" value="35EXOc"/>
    <property type="match status" value="1"/>
</dbReference>
<keyword evidence="2 6" id="KW-0819">tRNA processing</keyword>